<dbReference type="EMBL" id="CP058561">
    <property type="protein sequence ID" value="QUH28250.1"/>
    <property type="molecule type" value="Genomic_DNA"/>
</dbReference>
<accession>A0A8J8M8S3</accession>
<dbReference type="Proteomes" id="UP000677305">
    <property type="component" value="Chromosome"/>
</dbReference>
<reference evidence="1 2" key="1">
    <citation type="submission" date="2020-07" db="EMBL/GenBank/DDBJ databases">
        <title>Vallitalea guaymasensis genome.</title>
        <authorList>
            <person name="Postec A."/>
        </authorList>
    </citation>
    <scope>NUCLEOTIDE SEQUENCE [LARGE SCALE GENOMIC DNA]</scope>
    <source>
        <strain evidence="1 2">Ra1766G1</strain>
    </source>
</reference>
<keyword evidence="2" id="KW-1185">Reference proteome</keyword>
<name>A0A8J8M8S3_9FIRM</name>
<gene>
    <name evidence="1" type="ORF">HYG85_04690</name>
</gene>
<dbReference type="RefSeq" id="WP_212692504.1">
    <property type="nucleotide sequence ID" value="NZ_CP058561.1"/>
</dbReference>
<dbReference type="KEGG" id="vgu:HYG85_04690"/>
<protein>
    <submittedName>
        <fullName evidence="1">Uncharacterized protein</fullName>
    </submittedName>
</protein>
<evidence type="ECO:0000313" key="2">
    <source>
        <dbReference type="Proteomes" id="UP000677305"/>
    </source>
</evidence>
<organism evidence="1 2">
    <name type="scientific">Vallitalea guaymasensis</name>
    <dbReference type="NCBI Taxonomy" id="1185412"/>
    <lineage>
        <taxon>Bacteria</taxon>
        <taxon>Bacillati</taxon>
        <taxon>Bacillota</taxon>
        <taxon>Clostridia</taxon>
        <taxon>Lachnospirales</taxon>
        <taxon>Vallitaleaceae</taxon>
        <taxon>Vallitalea</taxon>
    </lineage>
</organism>
<proteinExistence type="predicted"/>
<sequence>MINIKFCEYRHTVTKELGYIAQYNGQVVAVINGTKKITRNMSKARQFMEKKGYVKKAGADDEQAG</sequence>
<dbReference type="AlphaFoldDB" id="A0A8J8M8S3"/>
<evidence type="ECO:0000313" key="1">
    <source>
        <dbReference type="EMBL" id="QUH28250.1"/>
    </source>
</evidence>